<organism evidence="1">
    <name type="scientific">marine sediment metagenome</name>
    <dbReference type="NCBI Taxonomy" id="412755"/>
    <lineage>
        <taxon>unclassified sequences</taxon>
        <taxon>metagenomes</taxon>
        <taxon>ecological metagenomes</taxon>
    </lineage>
</organism>
<accession>X1KZN4</accession>
<name>X1KZN4_9ZZZZ</name>
<reference evidence="1" key="1">
    <citation type="journal article" date="2014" name="Front. Microbiol.">
        <title>High frequency of phylogenetically diverse reductive dehalogenase-homologous genes in deep subseafloor sedimentary metagenomes.</title>
        <authorList>
            <person name="Kawai M."/>
            <person name="Futagami T."/>
            <person name="Toyoda A."/>
            <person name="Takaki Y."/>
            <person name="Nishi S."/>
            <person name="Hori S."/>
            <person name="Arai W."/>
            <person name="Tsubouchi T."/>
            <person name="Morono Y."/>
            <person name="Uchiyama I."/>
            <person name="Ito T."/>
            <person name="Fujiyama A."/>
            <person name="Inagaki F."/>
            <person name="Takami H."/>
        </authorList>
    </citation>
    <scope>NUCLEOTIDE SEQUENCE</scope>
    <source>
        <strain evidence="1">Expedition CK06-06</strain>
    </source>
</reference>
<proteinExistence type="predicted"/>
<sequence length="62" mass="7173">HVHMGYKPTTEMISGETGFKKHHVLAILGWLKDEAVIKRIRDDDGTLAYRIVKEDWKPQPSE</sequence>
<gene>
    <name evidence="1" type="ORF">S06H3_22207</name>
</gene>
<evidence type="ECO:0000313" key="1">
    <source>
        <dbReference type="EMBL" id="GAI12512.1"/>
    </source>
</evidence>
<comment type="caution">
    <text evidence="1">The sequence shown here is derived from an EMBL/GenBank/DDBJ whole genome shotgun (WGS) entry which is preliminary data.</text>
</comment>
<feature type="non-terminal residue" evidence="1">
    <location>
        <position position="1"/>
    </location>
</feature>
<dbReference type="AlphaFoldDB" id="X1KZN4"/>
<protein>
    <submittedName>
        <fullName evidence="1">Uncharacterized protein</fullName>
    </submittedName>
</protein>
<dbReference type="EMBL" id="BARV01011816">
    <property type="protein sequence ID" value="GAI12512.1"/>
    <property type="molecule type" value="Genomic_DNA"/>
</dbReference>